<dbReference type="WBParaSite" id="nRc.2.0.1.t01765-RA">
    <property type="protein sequence ID" value="nRc.2.0.1.t01765-RA"/>
    <property type="gene ID" value="nRc.2.0.1.g01765"/>
</dbReference>
<organism evidence="1 2">
    <name type="scientific">Romanomermis culicivorax</name>
    <name type="common">Nematode worm</name>
    <dbReference type="NCBI Taxonomy" id="13658"/>
    <lineage>
        <taxon>Eukaryota</taxon>
        <taxon>Metazoa</taxon>
        <taxon>Ecdysozoa</taxon>
        <taxon>Nematoda</taxon>
        <taxon>Enoplea</taxon>
        <taxon>Dorylaimia</taxon>
        <taxon>Mermithida</taxon>
        <taxon>Mermithoidea</taxon>
        <taxon>Mermithidae</taxon>
        <taxon>Romanomermis</taxon>
    </lineage>
</organism>
<dbReference type="AlphaFoldDB" id="A0A915HJY9"/>
<accession>A0A915HJY9</accession>
<evidence type="ECO:0000313" key="1">
    <source>
        <dbReference type="Proteomes" id="UP000887565"/>
    </source>
</evidence>
<reference evidence="2" key="1">
    <citation type="submission" date="2022-11" db="UniProtKB">
        <authorList>
            <consortium name="WormBaseParasite"/>
        </authorList>
    </citation>
    <scope>IDENTIFICATION</scope>
</reference>
<name>A0A915HJY9_ROMCU</name>
<proteinExistence type="predicted"/>
<evidence type="ECO:0000313" key="2">
    <source>
        <dbReference type="WBParaSite" id="nRc.2.0.1.t01765-RA"/>
    </source>
</evidence>
<keyword evidence="1" id="KW-1185">Reference proteome</keyword>
<sequence length="61" mass="7118">MVPSANGHGDEYKIWARFFEAREINMKPCLMEIEATHSPILDSGFRIIFVLKYEIEMSNKI</sequence>
<dbReference type="Proteomes" id="UP000887565">
    <property type="component" value="Unplaced"/>
</dbReference>
<protein>
    <submittedName>
        <fullName evidence="2">Uncharacterized protein</fullName>
    </submittedName>
</protein>